<dbReference type="AlphaFoldDB" id="E0RUA2"/>
<dbReference type="HOGENOM" id="CLU_097071_0_0_12"/>
<dbReference type="Pfam" id="PF13263">
    <property type="entry name" value="PHP_C"/>
    <property type="match status" value="1"/>
</dbReference>
<dbReference type="PANTHER" id="PTHR42924">
    <property type="entry name" value="EXONUCLEASE"/>
    <property type="match status" value="1"/>
</dbReference>
<dbReference type="KEGG" id="sta:STHERM_c13830"/>
<dbReference type="GO" id="GO:0035312">
    <property type="term" value="F:5'-3' DNA exonuclease activity"/>
    <property type="evidence" value="ECO:0007669"/>
    <property type="project" value="TreeGrafter"/>
</dbReference>
<sequence length="216" mass="24036">MGPRTIIRRAREEGLELIALTDHNTARNTPALTALGNTAGITVLPGLELTTAEELHLVALFPTLEEALDFSSWWEDSLIKLPHNPERYGDQPVVNEEEEIIDELPFSLASASRVSLHETVEAVHARGGLAFPSHIDRGAFSCYSQLGFLPDEPFDAVELWHIPPRLDTRGYPSLTNSDAHFPERIGARYFFFEAEKPTFPCLTEAIARGRVKICST</sequence>
<dbReference type="InterPro" id="IPR052018">
    <property type="entry name" value="PHP_domain"/>
</dbReference>
<reference key="1">
    <citation type="submission" date="2009-08" db="EMBL/GenBank/DDBJ databases">
        <title>The genome sequence of Spirochaeta thermophila DSM6192.</title>
        <authorList>
            <person name="Angelov A."/>
            <person name="Mientus M."/>
            <person name="Wittenberg S."/>
            <person name="Lehmann R."/>
            <person name="Liesegang H."/>
            <person name="Daniel R."/>
            <person name="Liebl W."/>
        </authorList>
    </citation>
    <scope>NUCLEOTIDE SEQUENCE</scope>
    <source>
        <strain>DSM 6192</strain>
    </source>
</reference>
<dbReference type="EMBL" id="CP001698">
    <property type="protein sequence ID" value="ADN02323.1"/>
    <property type="molecule type" value="Genomic_DNA"/>
</dbReference>
<proteinExistence type="predicted"/>
<evidence type="ECO:0000313" key="2">
    <source>
        <dbReference type="Proteomes" id="UP000001296"/>
    </source>
</evidence>
<evidence type="ECO:0000313" key="1">
    <source>
        <dbReference type="EMBL" id="ADN02323.1"/>
    </source>
</evidence>
<gene>
    <name evidence="1" type="ordered locus">STHERM_c13830</name>
</gene>
<name>E0RUA2_WINT6</name>
<dbReference type="SUPFAM" id="SSF89550">
    <property type="entry name" value="PHP domain-like"/>
    <property type="match status" value="1"/>
</dbReference>
<dbReference type="InterPro" id="IPR016195">
    <property type="entry name" value="Pol/histidinol_Pase-like"/>
</dbReference>
<dbReference type="eggNOG" id="COG0613">
    <property type="taxonomic scope" value="Bacteria"/>
</dbReference>
<protein>
    <submittedName>
        <fullName evidence="1">PHP-like protein</fullName>
    </submittedName>
</protein>
<dbReference type="PaxDb" id="665571-STHERM_c13830"/>
<organism evidence="1 2">
    <name type="scientific">Winmispira thermophila (strain ATCC 49972 / DSM 6192 / RI 19.B1)</name>
    <name type="common">Spirochaeta thermophila</name>
    <dbReference type="NCBI Taxonomy" id="665571"/>
    <lineage>
        <taxon>Bacteria</taxon>
        <taxon>Pseudomonadati</taxon>
        <taxon>Spirochaetota</taxon>
        <taxon>Spirochaetia</taxon>
        <taxon>Winmispirales</taxon>
        <taxon>Winmispiraceae</taxon>
        <taxon>Winmispira</taxon>
    </lineage>
</organism>
<accession>E0RUA2</accession>
<dbReference type="Proteomes" id="UP000001296">
    <property type="component" value="Chromosome"/>
</dbReference>
<dbReference type="CDD" id="cd07432">
    <property type="entry name" value="PHP_HisPPase"/>
    <property type="match status" value="1"/>
</dbReference>
<dbReference type="GO" id="GO:0004534">
    <property type="term" value="F:5'-3' RNA exonuclease activity"/>
    <property type="evidence" value="ECO:0007669"/>
    <property type="project" value="TreeGrafter"/>
</dbReference>
<dbReference type="PANTHER" id="PTHR42924:SF3">
    <property type="entry name" value="POLYMERASE_HISTIDINOL PHOSPHATASE N-TERMINAL DOMAIN-CONTAINING PROTEIN"/>
    <property type="match status" value="1"/>
</dbReference>
<reference evidence="1 2" key="2">
    <citation type="journal article" date="2010" name="J. Bacteriol.">
        <title>Genome sequence of the polysaccharide-degrading, thermophilic anaerobe Spirochaeta thermophila DSM 6192.</title>
        <authorList>
            <person name="Angelov A."/>
            <person name="Liebl S."/>
            <person name="Ballschmiter M."/>
            <person name="Bomeke M."/>
            <person name="Lehmann R."/>
            <person name="Liesegang H."/>
            <person name="Daniel R."/>
            <person name="Liebl W."/>
        </authorList>
    </citation>
    <scope>NUCLEOTIDE SEQUENCE [LARGE SCALE GENOMIC DNA]</scope>
    <source>
        <strain evidence="2">ATCC 49972 / DSM 6192 / RI 19.B1</strain>
    </source>
</reference>
<dbReference type="Gene3D" id="3.20.20.140">
    <property type="entry name" value="Metal-dependent hydrolases"/>
    <property type="match status" value="1"/>
</dbReference>